<feature type="region of interest" description="Disordered" evidence="4">
    <location>
        <begin position="722"/>
        <end position="805"/>
    </location>
</feature>
<evidence type="ECO:0000313" key="6">
    <source>
        <dbReference type="EMBL" id="PSN73646.1"/>
    </source>
</evidence>
<feature type="region of interest" description="Disordered" evidence="4">
    <location>
        <begin position="473"/>
        <end position="623"/>
    </location>
</feature>
<keyword evidence="7" id="KW-1185">Reference proteome</keyword>
<feature type="region of interest" description="Disordered" evidence="4">
    <location>
        <begin position="831"/>
        <end position="872"/>
    </location>
</feature>
<feature type="compositionally biased region" description="Polar residues" evidence="4">
    <location>
        <begin position="722"/>
        <end position="731"/>
    </location>
</feature>
<dbReference type="EMBL" id="KZ678129">
    <property type="protein sequence ID" value="PSN73646.1"/>
    <property type="molecule type" value="Genomic_DNA"/>
</dbReference>
<feature type="compositionally biased region" description="Acidic residues" evidence="4">
    <location>
        <begin position="577"/>
        <end position="586"/>
    </location>
</feature>
<comment type="subcellular location">
    <subcellularLocation>
        <location evidence="1">Nucleus</location>
    </subcellularLocation>
</comment>
<keyword evidence="2" id="KW-0597">Phosphoprotein</keyword>
<feature type="compositionally biased region" description="Polar residues" evidence="4">
    <location>
        <begin position="176"/>
        <end position="189"/>
    </location>
</feature>
<proteinExistence type="predicted"/>
<reference evidence="6 7" key="1">
    <citation type="journal article" date="2018" name="Front. Microbiol.">
        <title>Genome-Wide Analysis of Corynespora cassiicola Leaf Fall Disease Putative Effectors.</title>
        <authorList>
            <person name="Lopez D."/>
            <person name="Ribeiro S."/>
            <person name="Label P."/>
            <person name="Fumanal B."/>
            <person name="Venisse J.S."/>
            <person name="Kohler A."/>
            <person name="de Oliveira R.R."/>
            <person name="Labutti K."/>
            <person name="Lipzen A."/>
            <person name="Lail K."/>
            <person name="Bauer D."/>
            <person name="Ohm R.A."/>
            <person name="Barry K.W."/>
            <person name="Spatafora J."/>
            <person name="Grigoriev I.V."/>
            <person name="Martin F.M."/>
            <person name="Pujade-Renaud V."/>
        </authorList>
    </citation>
    <scope>NUCLEOTIDE SEQUENCE [LARGE SCALE GENOMIC DNA]</scope>
    <source>
        <strain evidence="6 7">Philippines</strain>
    </source>
</reference>
<feature type="compositionally biased region" description="Acidic residues" evidence="4">
    <location>
        <begin position="28"/>
        <end position="42"/>
    </location>
</feature>
<evidence type="ECO:0000259" key="5">
    <source>
        <dbReference type="Pfam" id="PF09444"/>
    </source>
</evidence>
<feature type="compositionally biased region" description="Acidic residues" evidence="4">
    <location>
        <begin position="556"/>
        <end position="566"/>
    </location>
</feature>
<evidence type="ECO:0000256" key="2">
    <source>
        <dbReference type="ARBA" id="ARBA00022553"/>
    </source>
</evidence>
<gene>
    <name evidence="6" type="ORF">BS50DRAFT_483063</name>
</gene>
<dbReference type="GO" id="GO:0033314">
    <property type="term" value="P:mitotic DNA replication checkpoint signaling"/>
    <property type="evidence" value="ECO:0007669"/>
    <property type="project" value="TreeGrafter"/>
</dbReference>
<feature type="compositionally biased region" description="Basic and acidic residues" evidence="4">
    <location>
        <begin position="148"/>
        <end position="175"/>
    </location>
</feature>
<feature type="compositionally biased region" description="Acidic residues" evidence="4">
    <location>
        <begin position="500"/>
        <end position="546"/>
    </location>
</feature>
<feature type="compositionally biased region" description="Low complexity" evidence="4">
    <location>
        <begin position="1149"/>
        <end position="1164"/>
    </location>
</feature>
<keyword evidence="3" id="KW-0539">Nucleus</keyword>
<dbReference type="AlphaFoldDB" id="A0A2T2P7V4"/>
<dbReference type="InterPro" id="IPR018564">
    <property type="entry name" value="Repl_chkpnt_MRC1_dom"/>
</dbReference>
<dbReference type="InterPro" id="IPR024146">
    <property type="entry name" value="Claspin"/>
</dbReference>
<evidence type="ECO:0000256" key="1">
    <source>
        <dbReference type="ARBA" id="ARBA00004123"/>
    </source>
</evidence>
<dbReference type="PANTHER" id="PTHR14396:SF10">
    <property type="entry name" value="CLASPIN"/>
    <property type="match status" value="1"/>
</dbReference>
<evidence type="ECO:0000313" key="7">
    <source>
        <dbReference type="Proteomes" id="UP000240883"/>
    </source>
</evidence>
<organism evidence="6 7">
    <name type="scientific">Corynespora cassiicola Philippines</name>
    <dbReference type="NCBI Taxonomy" id="1448308"/>
    <lineage>
        <taxon>Eukaryota</taxon>
        <taxon>Fungi</taxon>
        <taxon>Dikarya</taxon>
        <taxon>Ascomycota</taxon>
        <taxon>Pezizomycotina</taxon>
        <taxon>Dothideomycetes</taxon>
        <taxon>Pleosporomycetidae</taxon>
        <taxon>Pleosporales</taxon>
        <taxon>Corynesporascaceae</taxon>
        <taxon>Corynespora</taxon>
    </lineage>
</organism>
<feature type="region of interest" description="Disordered" evidence="4">
    <location>
        <begin position="1"/>
        <end position="340"/>
    </location>
</feature>
<dbReference type="STRING" id="1448308.A0A2T2P7V4"/>
<dbReference type="Pfam" id="PF09444">
    <property type="entry name" value="MRC1"/>
    <property type="match status" value="1"/>
</dbReference>
<feature type="compositionally biased region" description="Acidic residues" evidence="4">
    <location>
        <begin position="855"/>
        <end position="865"/>
    </location>
</feature>
<feature type="compositionally biased region" description="Basic and acidic residues" evidence="4">
    <location>
        <begin position="473"/>
        <end position="491"/>
    </location>
</feature>
<feature type="region of interest" description="Disordered" evidence="4">
    <location>
        <begin position="917"/>
        <end position="937"/>
    </location>
</feature>
<dbReference type="GO" id="GO:0010997">
    <property type="term" value="F:anaphase-promoting complex binding"/>
    <property type="evidence" value="ECO:0007669"/>
    <property type="project" value="TreeGrafter"/>
</dbReference>
<sequence length="1225" mass="135144">MESDSEDDNIPARAPRRPLLARLKPESPAEDADDASDSEDDNGASAYERIRKQLMSAPTEQEPEKKPIAAPPSVVASDSEDDDMPVRTNGRRPVQRRTSTPPPASPSPSIHAQSSSPGLFVSPNPSPAANRTSRRFSPLGSDSNSPTRRRDNSDLEERVRRIRKERLAREQREQSNSKSAKSRTHANSDSDSDPDGEIGNKLTQQTRPARKAGKKALEEMARDQQRIKRNMQLTHQAKTKKKYGVKDLFTKFGLNSGNEAPAPAALLTPDASSMLASSDAEAQHAHDTPPTSPPVPEDTEMKDAPADKEAISKELPTKLDKGKGRAPEYQHLPQNPLVDRSRPLTVHNANVDEMILLSDSDDDLEIVESRSRFPVFDRLPQRKQQEGSSLLHLRHLAHLTSPSKRAPKGKKSMNLVELQMILNQKARQQAQKEREEKIAELKKRGIHIETQEEREKHQMEIENLAEQFEKQRQEDLKLAKMERDEAKKNGEVGDGLLSSDESEDEDYVGSGEENADEGEEEEEVEIELSGSEDEDADNDEDLEEDAADKPNALVDEMADEDDEAEADQPTVQTIAADADEDMEDEFAAPVRQRTTTRARNVVLDDEDESGDEAPANSPTQQATQDDAMAAFGFDNPPSSLGLTQMFAGTMANLQSESPAAPQPAIEQEQDSLDFLRSLPDTQPNVNFSQASEMLIPNSQTQASQSGPASQIDLGISQLVETSPAFSRTQYSDMPEPTQDAGFQLSRSPRGFARPTSTVETVLLTESPIAKKKGRLHRGRKDAPTEFSDVEEDLAESDADEQPVRKAKDVFSVMKKASKKKQAIDNFNKKTSWARDAIQEQAEESEDEYAGIGGASDDDSGEEDEELAKMIDSNDVKVDERKIAAFYAERAKAEDEKNINQLYKDVMNGGLRKRAGRDAFDVSDSEDEAEMRRRKKQMQFKQMTKALISDERIGKMYQNPKTSAFFNSLADHIMEDPDYEFLDAPDAATEQPSQSQSDEPAEAAEEVTVPDSQTESLEPAPVPNPLKRKAPESQDKENRPPAHLRRTAPSDGIARKPMTIADVQHSVSELLEDPRIQVPASQYSDSESENEAAPKKPAARKPIIDRLTLSRTSTVSEAGADAGNMAFHAAPAGPHVPGFKVPSLVRRATSNFSTTSERSSSGATTPSECVRRGGTGKSNIHAQAREAERRAVLEKAEMKRKANIKQKVTKAKVTRSVLRDLGGGFE</sequence>
<feature type="region of interest" description="Disordered" evidence="4">
    <location>
        <begin position="975"/>
        <end position="1106"/>
    </location>
</feature>
<dbReference type="OrthoDB" id="2130597at2759"/>
<feature type="compositionally biased region" description="Basic residues" evidence="4">
    <location>
        <begin position="769"/>
        <end position="779"/>
    </location>
</feature>
<feature type="compositionally biased region" description="Low complexity" evidence="4">
    <location>
        <begin position="107"/>
        <end position="117"/>
    </location>
</feature>
<feature type="compositionally biased region" description="Basic and acidic residues" evidence="4">
    <location>
        <begin position="299"/>
        <end position="328"/>
    </location>
</feature>
<feature type="compositionally biased region" description="Acidic residues" evidence="4">
    <location>
        <begin position="787"/>
        <end position="800"/>
    </location>
</feature>
<evidence type="ECO:0000256" key="4">
    <source>
        <dbReference type="SAM" id="MobiDB-lite"/>
    </source>
</evidence>
<protein>
    <recommendedName>
        <fullName evidence="5">DNA replication checkpoint mediator MRC1 domain-containing protein</fullName>
    </recommendedName>
</protein>
<dbReference type="GO" id="GO:0007095">
    <property type="term" value="P:mitotic G2 DNA damage checkpoint signaling"/>
    <property type="evidence" value="ECO:0007669"/>
    <property type="project" value="TreeGrafter"/>
</dbReference>
<accession>A0A2T2P7V4</accession>
<name>A0A2T2P7V4_CORCC</name>
<feature type="compositionally biased region" description="Basic and acidic residues" evidence="4">
    <location>
        <begin position="215"/>
        <end position="226"/>
    </location>
</feature>
<evidence type="ECO:0000256" key="3">
    <source>
        <dbReference type="ARBA" id="ARBA00023242"/>
    </source>
</evidence>
<feature type="compositionally biased region" description="Basic and acidic residues" evidence="4">
    <location>
        <begin position="1028"/>
        <end position="1039"/>
    </location>
</feature>
<feature type="compositionally biased region" description="Low complexity" evidence="4">
    <location>
        <begin position="11"/>
        <end position="22"/>
    </location>
</feature>
<feature type="domain" description="DNA replication checkpoint mediator MRC1" evidence="5">
    <location>
        <begin position="830"/>
        <end position="966"/>
    </location>
</feature>
<dbReference type="GO" id="GO:0005634">
    <property type="term" value="C:nucleus"/>
    <property type="evidence" value="ECO:0007669"/>
    <property type="project" value="UniProtKB-SubCell"/>
</dbReference>
<dbReference type="Proteomes" id="UP000240883">
    <property type="component" value="Unassembled WGS sequence"/>
</dbReference>
<dbReference type="PANTHER" id="PTHR14396">
    <property type="entry name" value="CLASPIN"/>
    <property type="match status" value="1"/>
</dbReference>
<feature type="region of interest" description="Disordered" evidence="4">
    <location>
        <begin position="1149"/>
        <end position="1184"/>
    </location>
</feature>